<name>A0ABU2K9T8_9ACTN</name>
<dbReference type="RefSeq" id="WP_311345776.1">
    <property type="nucleotide sequence ID" value="NZ_JAVREI010000009.1"/>
</dbReference>
<dbReference type="SUPFAM" id="SSF49503">
    <property type="entry name" value="Cupredoxins"/>
    <property type="match status" value="3"/>
</dbReference>
<dbReference type="InterPro" id="IPR008972">
    <property type="entry name" value="Cupredoxin"/>
</dbReference>
<dbReference type="InterPro" id="IPR006311">
    <property type="entry name" value="TAT_signal"/>
</dbReference>
<keyword evidence="2" id="KW-0560">Oxidoreductase</keyword>
<dbReference type="PROSITE" id="PS51318">
    <property type="entry name" value="TAT"/>
    <property type="match status" value="1"/>
</dbReference>
<evidence type="ECO:0000259" key="5">
    <source>
        <dbReference type="Pfam" id="PF07731"/>
    </source>
</evidence>
<evidence type="ECO:0000313" key="7">
    <source>
        <dbReference type="EMBL" id="MDT0276960.1"/>
    </source>
</evidence>
<dbReference type="InterPro" id="IPR033138">
    <property type="entry name" value="Cu_oxidase_CS"/>
</dbReference>
<dbReference type="PROSITE" id="PS00080">
    <property type="entry name" value="MULTICOPPER_OXIDASE2"/>
    <property type="match status" value="1"/>
</dbReference>
<dbReference type="EMBL" id="JAVREI010000009">
    <property type="protein sequence ID" value="MDT0276960.1"/>
    <property type="molecule type" value="Genomic_DNA"/>
</dbReference>
<evidence type="ECO:0000256" key="1">
    <source>
        <dbReference type="ARBA" id="ARBA00022723"/>
    </source>
</evidence>
<comment type="caution">
    <text evidence="7">The sequence shown here is derived from an EMBL/GenBank/DDBJ whole genome shotgun (WGS) entry which is preliminary data.</text>
</comment>
<evidence type="ECO:0000256" key="3">
    <source>
        <dbReference type="ARBA" id="ARBA00023008"/>
    </source>
</evidence>
<feature type="domain" description="Plastocyanin-like" evidence="6">
    <location>
        <begin position="64"/>
        <end position="161"/>
    </location>
</feature>
<dbReference type="Gene3D" id="2.60.40.420">
    <property type="entry name" value="Cupredoxins - blue copper proteins"/>
    <property type="match status" value="3"/>
</dbReference>
<dbReference type="PANTHER" id="PTHR11709:SF394">
    <property type="entry name" value="FI03373P-RELATED"/>
    <property type="match status" value="1"/>
</dbReference>
<accession>A0ABU2K9T8</accession>
<sequence>MSAVPDLGAGLSVTRRGFLALSAAGLAAATGCAGGGGRPSATPGGLSLQPGPVILDVAGHEVPTWGYGTVPGPEIRLRAGDTLRVRLHNGLPEDTTVHWHGLAPPNGMDGVPDVTQRPVPPGGTFRYEFRTPVAGSFMYHSHVGMQLDRGLYGPLIVEPRDEPLAYDREYTLMLDDWADGLDDGGDHTDHGGLPPEAAVDGDPTTAVSFGGRTYPLLLVNGRPPEDPPVMEGRPGDRLRLRVMNIAADTGFRFAVAGHRLTVTHTDGMPVEPVTVDALRLGMGERYDVLLHLDQRDGAWQVGVAPEGRPGWGRAVLRYAGSPASSSPPVTAWPTELDGRPATYGDLLAVEPPELPAGAPDRVFDLTLQRTEISGQSYPDADPLTVAEGEWVRVTMRNTSAKWHPMHLHGHHFQVLTPSGRGPVKDTVTVPARGGAVTFDFLATNPGDWLFHCHNHHHMTDGMVRLVRYTSP</sequence>
<keyword evidence="8" id="KW-1185">Reference proteome</keyword>
<keyword evidence="1" id="KW-0479">Metal-binding</keyword>
<dbReference type="Pfam" id="PF00394">
    <property type="entry name" value="Cu-oxidase"/>
    <property type="match status" value="1"/>
</dbReference>
<gene>
    <name evidence="7" type="ORF">RM425_13715</name>
</gene>
<feature type="domain" description="Plastocyanin-like" evidence="4">
    <location>
        <begin position="170"/>
        <end position="320"/>
    </location>
</feature>
<proteinExistence type="predicted"/>
<evidence type="ECO:0000259" key="6">
    <source>
        <dbReference type="Pfam" id="PF07732"/>
    </source>
</evidence>
<dbReference type="PANTHER" id="PTHR11709">
    <property type="entry name" value="MULTI-COPPER OXIDASE"/>
    <property type="match status" value="1"/>
</dbReference>
<dbReference type="InterPro" id="IPR002355">
    <property type="entry name" value="Cu_oxidase_Cu_BS"/>
</dbReference>
<dbReference type="Pfam" id="PF07732">
    <property type="entry name" value="Cu-oxidase_3"/>
    <property type="match status" value="1"/>
</dbReference>
<dbReference type="CDD" id="cd13861">
    <property type="entry name" value="CuRO_1_CumA_like"/>
    <property type="match status" value="1"/>
</dbReference>
<dbReference type="InterPro" id="IPR001117">
    <property type="entry name" value="Cu-oxidase_2nd"/>
</dbReference>
<organism evidence="7 8">
    <name type="scientific">Blastococcus goldschmidtiae</name>
    <dbReference type="NCBI Taxonomy" id="3075546"/>
    <lineage>
        <taxon>Bacteria</taxon>
        <taxon>Bacillati</taxon>
        <taxon>Actinomycetota</taxon>
        <taxon>Actinomycetes</taxon>
        <taxon>Geodermatophilales</taxon>
        <taxon>Geodermatophilaceae</taxon>
        <taxon>Blastococcus</taxon>
    </lineage>
</organism>
<dbReference type="PROSITE" id="PS00079">
    <property type="entry name" value="MULTICOPPER_OXIDASE1"/>
    <property type="match status" value="2"/>
</dbReference>
<protein>
    <submittedName>
        <fullName evidence="7">Multicopper oxidase family protein</fullName>
    </submittedName>
</protein>
<evidence type="ECO:0000259" key="4">
    <source>
        <dbReference type="Pfam" id="PF00394"/>
    </source>
</evidence>
<evidence type="ECO:0000313" key="8">
    <source>
        <dbReference type="Proteomes" id="UP001183222"/>
    </source>
</evidence>
<feature type="domain" description="Plastocyanin-like" evidence="5">
    <location>
        <begin position="373"/>
        <end position="467"/>
    </location>
</feature>
<dbReference type="InterPro" id="IPR011706">
    <property type="entry name" value="Cu-oxidase_C"/>
</dbReference>
<keyword evidence="3" id="KW-0186">Copper</keyword>
<evidence type="ECO:0000256" key="2">
    <source>
        <dbReference type="ARBA" id="ARBA00023002"/>
    </source>
</evidence>
<reference evidence="8" key="1">
    <citation type="submission" date="2023-07" db="EMBL/GenBank/DDBJ databases">
        <title>30 novel species of actinomycetes from the DSMZ collection.</title>
        <authorList>
            <person name="Nouioui I."/>
        </authorList>
    </citation>
    <scope>NUCLEOTIDE SEQUENCE [LARGE SCALE GENOMIC DNA]</scope>
    <source>
        <strain evidence="8">DSM 46792</strain>
    </source>
</reference>
<dbReference type="Proteomes" id="UP001183222">
    <property type="component" value="Unassembled WGS sequence"/>
</dbReference>
<dbReference type="Pfam" id="PF07731">
    <property type="entry name" value="Cu-oxidase_2"/>
    <property type="match status" value="1"/>
</dbReference>
<dbReference type="InterPro" id="IPR045087">
    <property type="entry name" value="Cu-oxidase_fam"/>
</dbReference>
<dbReference type="InterPro" id="IPR011707">
    <property type="entry name" value="Cu-oxidase-like_N"/>
</dbReference>